<dbReference type="AlphaFoldDB" id="A0A919MD01"/>
<dbReference type="Proteomes" id="UP000619479">
    <property type="component" value="Unassembled WGS sequence"/>
</dbReference>
<name>A0A919MD01_9ACTN</name>
<reference evidence="1" key="1">
    <citation type="submission" date="2021-01" db="EMBL/GenBank/DDBJ databases">
        <title>Whole genome shotgun sequence of Actinoplanes cyaneus NBRC 14990.</title>
        <authorList>
            <person name="Komaki H."/>
            <person name="Tamura T."/>
        </authorList>
    </citation>
    <scope>NUCLEOTIDE SEQUENCE</scope>
    <source>
        <strain evidence="1">NBRC 14990</strain>
    </source>
</reference>
<dbReference type="EMBL" id="BOMH01000104">
    <property type="protein sequence ID" value="GID71194.1"/>
    <property type="molecule type" value="Genomic_DNA"/>
</dbReference>
<evidence type="ECO:0000313" key="2">
    <source>
        <dbReference type="Proteomes" id="UP000619479"/>
    </source>
</evidence>
<evidence type="ECO:0000313" key="1">
    <source>
        <dbReference type="EMBL" id="GID71194.1"/>
    </source>
</evidence>
<keyword evidence="2" id="KW-1185">Reference proteome</keyword>
<comment type="caution">
    <text evidence="1">The sequence shown here is derived from an EMBL/GenBank/DDBJ whole genome shotgun (WGS) entry which is preliminary data.</text>
</comment>
<proteinExistence type="predicted"/>
<accession>A0A919MD01</accession>
<protein>
    <submittedName>
        <fullName evidence="1">Uncharacterized protein</fullName>
    </submittedName>
</protein>
<gene>
    <name evidence="1" type="ORF">Acy02nite_90750</name>
</gene>
<sequence>MSRMTYRVVTWDAGRQIDCAQLSAAIADVAGAGLYVRGAADLTVSGRRAVVGAGARHRLPGARRHPRPRG</sequence>
<organism evidence="1 2">
    <name type="scientific">Actinoplanes cyaneus</name>
    <dbReference type="NCBI Taxonomy" id="52696"/>
    <lineage>
        <taxon>Bacteria</taxon>
        <taxon>Bacillati</taxon>
        <taxon>Actinomycetota</taxon>
        <taxon>Actinomycetes</taxon>
        <taxon>Micromonosporales</taxon>
        <taxon>Micromonosporaceae</taxon>
        <taxon>Actinoplanes</taxon>
    </lineage>
</organism>